<dbReference type="SUPFAM" id="SSF56112">
    <property type="entry name" value="Protein kinase-like (PK-like)"/>
    <property type="match status" value="1"/>
</dbReference>
<dbReference type="PANTHER" id="PTHR44329">
    <property type="entry name" value="SERINE/THREONINE-PROTEIN KINASE TNNI3K-RELATED"/>
    <property type="match status" value="1"/>
</dbReference>
<feature type="domain" description="Protein kinase" evidence="1">
    <location>
        <begin position="164"/>
        <end position="433"/>
    </location>
</feature>
<dbReference type="PANTHER" id="PTHR44329:SF289">
    <property type="entry name" value="SERINE_THREONINE-PROTEIN KINASE VIK"/>
    <property type="match status" value="1"/>
</dbReference>
<dbReference type="GO" id="GO:0005524">
    <property type="term" value="F:ATP binding"/>
    <property type="evidence" value="ECO:0007669"/>
    <property type="project" value="InterPro"/>
</dbReference>
<dbReference type="InterPro" id="IPR011009">
    <property type="entry name" value="Kinase-like_dom_sf"/>
</dbReference>
<sequence length="433" mass="49409">MVSLQPPNSSSLQSLSIPILQIGPKTEHLALASQHGWNIEFIRRSTKIDRHLPSHSISFIAQRGSAQWHIRATFLGEPSGQETGQKVYWPKRWHDFRALCRYINFDPLPLLDDKFTELFITPKPDPSTTAQLLPLKELPSSDSDYATFRKASLWFHVREYPEYTRYPLHIGSGRTIHLRNIQRVEDINSHEHVNTARISGDERQYVYKGVDRLIYFPHDTKVLEQELRNLELFHGSKRIVQLVAAVISSSPYQSRESGASPPVLRGILLEYHPNGTLHDVLQSPEPWMHSSSWWLRWAFDISTALAYMHQMGVTHMDLKPKNVVMSKEWNAIIIDVSGIGGTTDEWLLPELFESLDRCSESWELRVQSDTWALGKILALMVKAMNGSGKEEEKLLLFQIAQDVERTRGCISLAAISDRLSQVVASIDGLVDNE</sequence>
<dbReference type="RefSeq" id="XP_033688264.1">
    <property type="nucleotide sequence ID" value="XM_033828123.1"/>
</dbReference>
<dbReference type="OrthoDB" id="4062651at2759"/>
<protein>
    <submittedName>
        <fullName evidence="2">Kinase-like protein</fullName>
    </submittedName>
</protein>
<dbReference type="AlphaFoldDB" id="A0A6A6IUI2"/>
<dbReference type="SMART" id="SM00220">
    <property type="entry name" value="S_TKc"/>
    <property type="match status" value="1"/>
</dbReference>
<dbReference type="PROSITE" id="PS00108">
    <property type="entry name" value="PROTEIN_KINASE_ST"/>
    <property type="match status" value="1"/>
</dbReference>
<gene>
    <name evidence="2" type="ORF">BU26DRAFT_515629</name>
</gene>
<dbReference type="PROSITE" id="PS50011">
    <property type="entry name" value="PROTEIN_KINASE_DOM"/>
    <property type="match status" value="1"/>
</dbReference>
<reference evidence="2" key="1">
    <citation type="journal article" date="2020" name="Stud. Mycol.">
        <title>101 Dothideomycetes genomes: a test case for predicting lifestyles and emergence of pathogens.</title>
        <authorList>
            <person name="Haridas S."/>
            <person name="Albert R."/>
            <person name="Binder M."/>
            <person name="Bloem J."/>
            <person name="Labutti K."/>
            <person name="Salamov A."/>
            <person name="Andreopoulos B."/>
            <person name="Baker S."/>
            <person name="Barry K."/>
            <person name="Bills G."/>
            <person name="Bluhm B."/>
            <person name="Cannon C."/>
            <person name="Castanera R."/>
            <person name="Culley D."/>
            <person name="Daum C."/>
            <person name="Ezra D."/>
            <person name="Gonzalez J."/>
            <person name="Henrissat B."/>
            <person name="Kuo A."/>
            <person name="Liang C."/>
            <person name="Lipzen A."/>
            <person name="Lutzoni F."/>
            <person name="Magnuson J."/>
            <person name="Mondo S."/>
            <person name="Nolan M."/>
            <person name="Ohm R."/>
            <person name="Pangilinan J."/>
            <person name="Park H.-J."/>
            <person name="Ramirez L."/>
            <person name="Alfaro M."/>
            <person name="Sun H."/>
            <person name="Tritt A."/>
            <person name="Yoshinaga Y."/>
            <person name="Zwiers L.-H."/>
            <person name="Turgeon B."/>
            <person name="Goodwin S."/>
            <person name="Spatafora J."/>
            <person name="Crous P."/>
            <person name="Grigoriev I."/>
        </authorList>
    </citation>
    <scope>NUCLEOTIDE SEQUENCE</scope>
    <source>
        <strain evidence="2">CBS 122368</strain>
    </source>
</reference>
<dbReference type="GeneID" id="54581453"/>
<evidence type="ECO:0000259" key="1">
    <source>
        <dbReference type="PROSITE" id="PS50011"/>
    </source>
</evidence>
<organism evidence="2 3">
    <name type="scientific">Trematosphaeria pertusa</name>
    <dbReference type="NCBI Taxonomy" id="390896"/>
    <lineage>
        <taxon>Eukaryota</taxon>
        <taxon>Fungi</taxon>
        <taxon>Dikarya</taxon>
        <taxon>Ascomycota</taxon>
        <taxon>Pezizomycotina</taxon>
        <taxon>Dothideomycetes</taxon>
        <taxon>Pleosporomycetidae</taxon>
        <taxon>Pleosporales</taxon>
        <taxon>Massarineae</taxon>
        <taxon>Trematosphaeriaceae</taxon>
        <taxon>Trematosphaeria</taxon>
    </lineage>
</organism>
<dbReference type="EMBL" id="ML987191">
    <property type="protein sequence ID" value="KAF2253260.1"/>
    <property type="molecule type" value="Genomic_DNA"/>
</dbReference>
<dbReference type="InterPro" id="IPR051681">
    <property type="entry name" value="Ser/Thr_Kinases-Pseudokinases"/>
</dbReference>
<keyword evidence="2" id="KW-0808">Transferase</keyword>
<evidence type="ECO:0000313" key="2">
    <source>
        <dbReference type="EMBL" id="KAF2253260.1"/>
    </source>
</evidence>
<accession>A0A6A6IUI2</accession>
<dbReference type="Gene3D" id="1.10.510.10">
    <property type="entry name" value="Transferase(Phosphotransferase) domain 1"/>
    <property type="match status" value="1"/>
</dbReference>
<evidence type="ECO:0000313" key="3">
    <source>
        <dbReference type="Proteomes" id="UP000800094"/>
    </source>
</evidence>
<keyword evidence="3" id="KW-1185">Reference proteome</keyword>
<proteinExistence type="predicted"/>
<dbReference type="Pfam" id="PF00069">
    <property type="entry name" value="Pkinase"/>
    <property type="match status" value="1"/>
</dbReference>
<dbReference type="InterPro" id="IPR000719">
    <property type="entry name" value="Prot_kinase_dom"/>
</dbReference>
<name>A0A6A6IUI2_9PLEO</name>
<dbReference type="InterPro" id="IPR008271">
    <property type="entry name" value="Ser/Thr_kinase_AS"/>
</dbReference>
<dbReference type="Proteomes" id="UP000800094">
    <property type="component" value="Unassembled WGS sequence"/>
</dbReference>
<keyword evidence="2" id="KW-0418">Kinase</keyword>
<dbReference type="GO" id="GO:0004674">
    <property type="term" value="F:protein serine/threonine kinase activity"/>
    <property type="evidence" value="ECO:0007669"/>
    <property type="project" value="TreeGrafter"/>
</dbReference>